<dbReference type="EMBL" id="BFAA01000977">
    <property type="protein sequence ID" value="GCB74453.1"/>
    <property type="molecule type" value="Genomic_DNA"/>
</dbReference>
<evidence type="ECO:0000313" key="3">
    <source>
        <dbReference type="Proteomes" id="UP000288216"/>
    </source>
</evidence>
<reference evidence="2 3" key="1">
    <citation type="journal article" date="2018" name="Nat. Ecol. Evol.">
        <title>Shark genomes provide insights into elasmobranch evolution and the origin of vertebrates.</title>
        <authorList>
            <person name="Hara Y"/>
            <person name="Yamaguchi K"/>
            <person name="Onimaru K"/>
            <person name="Kadota M"/>
            <person name="Koyanagi M"/>
            <person name="Keeley SD"/>
            <person name="Tatsumi K"/>
            <person name="Tanaka K"/>
            <person name="Motone F"/>
            <person name="Kageyama Y"/>
            <person name="Nozu R"/>
            <person name="Adachi N"/>
            <person name="Nishimura O"/>
            <person name="Nakagawa R"/>
            <person name="Tanegashima C"/>
            <person name="Kiyatake I"/>
            <person name="Matsumoto R"/>
            <person name="Murakumo K"/>
            <person name="Nishida K"/>
            <person name="Terakita A"/>
            <person name="Kuratani S"/>
            <person name="Sato K"/>
            <person name="Hyodo S Kuraku.S."/>
        </authorList>
    </citation>
    <scope>NUCLEOTIDE SEQUENCE [LARGE SCALE GENOMIC DNA]</scope>
</reference>
<dbReference type="Proteomes" id="UP000288216">
    <property type="component" value="Unassembled WGS sequence"/>
</dbReference>
<accession>A0A401PMX7</accession>
<evidence type="ECO:0000256" key="1">
    <source>
        <dbReference type="SAM" id="MobiDB-lite"/>
    </source>
</evidence>
<feature type="region of interest" description="Disordered" evidence="1">
    <location>
        <begin position="1"/>
        <end position="25"/>
    </location>
</feature>
<evidence type="ECO:0000313" key="2">
    <source>
        <dbReference type="EMBL" id="GCB74453.1"/>
    </source>
</evidence>
<keyword evidence="3" id="KW-1185">Reference proteome</keyword>
<sequence>MVETVAEAEGKECPHGTGPPADRWAPIAGRATQQNHARNKMMLFDAFTALSGQKSIKPKFIQYICINGSSSNISLASWDLTQENGLSPKKQC</sequence>
<proteinExistence type="predicted"/>
<comment type="caution">
    <text evidence="2">The sequence shown here is derived from an EMBL/GenBank/DDBJ whole genome shotgun (WGS) entry which is preliminary data.</text>
</comment>
<protein>
    <submittedName>
        <fullName evidence="2">Uncharacterized protein</fullName>
    </submittedName>
</protein>
<gene>
    <name evidence="2" type="ORF">scyTo_0003543</name>
</gene>
<organism evidence="2 3">
    <name type="scientific">Scyliorhinus torazame</name>
    <name type="common">Cloudy catshark</name>
    <name type="synonym">Catulus torazame</name>
    <dbReference type="NCBI Taxonomy" id="75743"/>
    <lineage>
        <taxon>Eukaryota</taxon>
        <taxon>Metazoa</taxon>
        <taxon>Chordata</taxon>
        <taxon>Craniata</taxon>
        <taxon>Vertebrata</taxon>
        <taxon>Chondrichthyes</taxon>
        <taxon>Elasmobranchii</taxon>
        <taxon>Galeomorphii</taxon>
        <taxon>Galeoidea</taxon>
        <taxon>Carcharhiniformes</taxon>
        <taxon>Scyliorhinidae</taxon>
        <taxon>Scyliorhinus</taxon>
    </lineage>
</organism>
<dbReference type="AlphaFoldDB" id="A0A401PMX7"/>
<name>A0A401PMX7_SCYTO</name>